<dbReference type="RefSeq" id="WP_285609625.1">
    <property type="nucleotide sequence ID" value="NZ_BSSD01000002.1"/>
</dbReference>
<dbReference type="SUPFAM" id="SSF53335">
    <property type="entry name" value="S-adenosyl-L-methionine-dependent methyltransferases"/>
    <property type="match status" value="1"/>
</dbReference>
<dbReference type="Gene3D" id="3.40.50.150">
    <property type="entry name" value="Vaccinia Virus protein VP39"/>
    <property type="match status" value="1"/>
</dbReference>
<dbReference type="Proteomes" id="UP001165042">
    <property type="component" value="Unassembled WGS sequence"/>
</dbReference>
<evidence type="ECO:0000259" key="3">
    <source>
        <dbReference type="Pfam" id="PF13649"/>
    </source>
</evidence>
<proteinExistence type="predicted"/>
<comment type="caution">
    <text evidence="4">The sequence shown here is derived from an EMBL/GenBank/DDBJ whole genome shotgun (WGS) entry which is preliminary data.</text>
</comment>
<evidence type="ECO:0000313" key="4">
    <source>
        <dbReference type="EMBL" id="GLW91111.1"/>
    </source>
</evidence>
<reference evidence="4" key="1">
    <citation type="submission" date="2023-02" db="EMBL/GenBank/DDBJ databases">
        <title>Actinokineospora globicatena NBRC 15670.</title>
        <authorList>
            <person name="Ichikawa N."/>
            <person name="Sato H."/>
            <person name="Tonouchi N."/>
        </authorList>
    </citation>
    <scope>NUCLEOTIDE SEQUENCE</scope>
    <source>
        <strain evidence="4">NBRC 15670</strain>
    </source>
</reference>
<keyword evidence="1" id="KW-0489">Methyltransferase</keyword>
<accession>A0A9W6QHF1</accession>
<dbReference type="GO" id="GO:0008168">
    <property type="term" value="F:methyltransferase activity"/>
    <property type="evidence" value="ECO:0007669"/>
    <property type="project" value="UniProtKB-KW"/>
</dbReference>
<dbReference type="InterPro" id="IPR029063">
    <property type="entry name" value="SAM-dependent_MTases_sf"/>
</dbReference>
<dbReference type="GO" id="GO:0032259">
    <property type="term" value="P:methylation"/>
    <property type="evidence" value="ECO:0007669"/>
    <property type="project" value="UniProtKB-KW"/>
</dbReference>
<protein>
    <recommendedName>
        <fullName evidence="3">Methyltransferase domain-containing protein</fullName>
    </recommendedName>
</protein>
<dbReference type="AlphaFoldDB" id="A0A9W6QHF1"/>
<dbReference type="PANTHER" id="PTHR43861:SF1">
    <property type="entry name" value="TRANS-ACONITATE 2-METHYLTRANSFERASE"/>
    <property type="match status" value="1"/>
</dbReference>
<dbReference type="Pfam" id="PF13649">
    <property type="entry name" value="Methyltransf_25"/>
    <property type="match status" value="1"/>
</dbReference>
<dbReference type="CDD" id="cd02440">
    <property type="entry name" value="AdoMet_MTases"/>
    <property type="match status" value="1"/>
</dbReference>
<evidence type="ECO:0000256" key="1">
    <source>
        <dbReference type="ARBA" id="ARBA00022603"/>
    </source>
</evidence>
<keyword evidence="5" id="KW-1185">Reference proteome</keyword>
<organism evidence="4 5">
    <name type="scientific">Actinokineospora globicatena</name>
    <dbReference type="NCBI Taxonomy" id="103729"/>
    <lineage>
        <taxon>Bacteria</taxon>
        <taxon>Bacillati</taxon>
        <taxon>Actinomycetota</taxon>
        <taxon>Actinomycetes</taxon>
        <taxon>Pseudonocardiales</taxon>
        <taxon>Pseudonocardiaceae</taxon>
        <taxon>Actinokineospora</taxon>
    </lineage>
</organism>
<dbReference type="InterPro" id="IPR041698">
    <property type="entry name" value="Methyltransf_25"/>
</dbReference>
<feature type="domain" description="Methyltransferase" evidence="3">
    <location>
        <begin position="45"/>
        <end position="141"/>
    </location>
</feature>
<keyword evidence="2" id="KW-0808">Transferase</keyword>
<evidence type="ECO:0000313" key="5">
    <source>
        <dbReference type="Proteomes" id="UP001165042"/>
    </source>
</evidence>
<gene>
    <name evidence="4" type="ORF">Aglo03_19270</name>
</gene>
<dbReference type="PANTHER" id="PTHR43861">
    <property type="entry name" value="TRANS-ACONITATE 2-METHYLTRANSFERASE-RELATED"/>
    <property type="match status" value="1"/>
</dbReference>
<name>A0A9W6QHF1_9PSEU</name>
<sequence>MREHALSWIARWDAQQEFYVPHREALFGVIADAVVEVAGRVDPLVLDLGCGPGALGVRLRARVPGARVIGIDSNPLLLGLARAAYPEEEFVTADLGEPGWADRLGLERPVDAVVSTTALHWLPEARLKVTYAEARSALAPGAILLDGDHLTADDTAPTLARVHRALGRSTAGKPQDDWEEWWAAIARDGVFGELVTPRAHDPHSETQSLSTHLRALASAGFAEVDTIWQHGDSRVLAAIR</sequence>
<dbReference type="EMBL" id="BSSD01000002">
    <property type="protein sequence ID" value="GLW91111.1"/>
    <property type="molecule type" value="Genomic_DNA"/>
</dbReference>
<evidence type="ECO:0000256" key="2">
    <source>
        <dbReference type="ARBA" id="ARBA00022679"/>
    </source>
</evidence>